<name>A0ABX6R5E1_9VIBR</name>
<evidence type="ECO:0000313" key="3">
    <source>
        <dbReference type="Proteomes" id="UP000515264"/>
    </source>
</evidence>
<dbReference type="EMBL" id="CP046269">
    <property type="protein sequence ID" value="QMV16140.1"/>
    <property type="molecule type" value="Genomic_DNA"/>
</dbReference>
<keyword evidence="3" id="KW-1185">Reference proteome</keyword>
<feature type="region of interest" description="Disordered" evidence="1">
    <location>
        <begin position="60"/>
        <end position="80"/>
    </location>
</feature>
<accession>A0ABX6R5E1</accession>
<feature type="compositionally biased region" description="Basic residues" evidence="1">
    <location>
        <begin position="69"/>
        <end position="80"/>
    </location>
</feature>
<proteinExistence type="predicted"/>
<dbReference type="Proteomes" id="UP000515264">
    <property type="component" value="Chromosome 2"/>
</dbReference>
<reference evidence="2 3" key="1">
    <citation type="journal article" date="2020" name="J. Nat. Prod.">
        <title>Genomics-Metabolomics Profiling Disclosed Marine Vibrio spartinae 3.6 as a Producer of a New Branched Side Chain Prodigiosin.</title>
        <authorList>
            <person name="Vitale G.A."/>
            <person name="Sciarretta M."/>
            <person name="Palma Esposito F."/>
            <person name="January G.G."/>
            <person name="Giaccio M."/>
            <person name="Bunk B."/>
            <person name="Sproer C."/>
            <person name="Bajerski F."/>
            <person name="Power D."/>
            <person name="Festa C."/>
            <person name="Monti M.C."/>
            <person name="D'Auria M.V."/>
            <person name="de Pascale D."/>
        </authorList>
    </citation>
    <scope>NUCLEOTIDE SEQUENCE [LARGE SCALE GENOMIC DNA]</scope>
    <source>
        <strain evidence="2 3">3.6</strain>
    </source>
</reference>
<evidence type="ECO:0000313" key="2">
    <source>
        <dbReference type="EMBL" id="QMV16140.1"/>
    </source>
</evidence>
<protein>
    <submittedName>
        <fullName evidence="2">Uncharacterized protein</fullName>
    </submittedName>
</protein>
<sequence length="80" mass="8959">MAQNKRAKRSDKPGVLPIGKVPPSRRGWWQNLSQLEVLAIQSGPVPEKAAVMPALAQRKAKLQAEQAAKKAKRQHKRRSR</sequence>
<gene>
    <name evidence="2" type="ORF">Vspart_03525</name>
</gene>
<organism evidence="2 3">
    <name type="scientific">Vibrio spartinae</name>
    <dbReference type="NCBI Taxonomy" id="1918945"/>
    <lineage>
        <taxon>Bacteria</taxon>
        <taxon>Pseudomonadati</taxon>
        <taxon>Pseudomonadota</taxon>
        <taxon>Gammaproteobacteria</taxon>
        <taxon>Vibrionales</taxon>
        <taxon>Vibrionaceae</taxon>
        <taxon>Vibrio</taxon>
    </lineage>
</organism>
<feature type="region of interest" description="Disordered" evidence="1">
    <location>
        <begin position="1"/>
        <end position="21"/>
    </location>
</feature>
<evidence type="ECO:0000256" key="1">
    <source>
        <dbReference type="SAM" id="MobiDB-lite"/>
    </source>
</evidence>